<dbReference type="AlphaFoldDB" id="A0A348MLG6"/>
<evidence type="ECO:0000313" key="4">
    <source>
        <dbReference type="EMBL" id="HAF07892.1"/>
    </source>
</evidence>
<comment type="caution">
    <text evidence="4">The sequence shown here is derived from an EMBL/GenBank/DDBJ whole genome shotgun (WGS) entry which is preliminary data.</text>
</comment>
<dbReference type="SUPFAM" id="SSF52833">
    <property type="entry name" value="Thioredoxin-like"/>
    <property type="match status" value="1"/>
</dbReference>
<organism evidence="4 5">
    <name type="scientific">candidate division WOR-3 bacterium</name>
    <dbReference type="NCBI Taxonomy" id="2052148"/>
    <lineage>
        <taxon>Bacteria</taxon>
        <taxon>Bacteria division WOR-3</taxon>
    </lineage>
</organism>
<keyword evidence="1" id="KW-0479">Metal-binding</keyword>
<dbReference type="CDD" id="cd02980">
    <property type="entry name" value="TRX_Fd_family"/>
    <property type="match status" value="1"/>
</dbReference>
<dbReference type="PANTHER" id="PTHR43578">
    <property type="entry name" value="NADH-QUINONE OXIDOREDUCTASE SUBUNIT F"/>
    <property type="match status" value="1"/>
</dbReference>
<dbReference type="EMBL" id="DMCX01000035">
    <property type="protein sequence ID" value="HAF07892.1"/>
    <property type="molecule type" value="Genomic_DNA"/>
</dbReference>
<gene>
    <name evidence="4" type="ORF">DCG82_05770</name>
</gene>
<protein>
    <submittedName>
        <fullName evidence="4">2Fe-2S ferredoxin</fullName>
    </submittedName>
</protein>
<sequence>MMKLEDLKKIREKMEKETNLREGKGRIKAVVGMGTCGIAAGAREVLSALLDEISKRNITDIIITQSGCRGLCDREPIVDIYEEGKEMITYGNLTPEKARRIVAEHFVNGNIVKDLLVSSK</sequence>
<reference evidence="4 5" key="1">
    <citation type="journal article" date="2018" name="Nat. Biotechnol.">
        <title>A standardized bacterial taxonomy based on genome phylogeny substantially revises the tree of life.</title>
        <authorList>
            <person name="Parks D.H."/>
            <person name="Chuvochina M."/>
            <person name="Waite D.W."/>
            <person name="Rinke C."/>
            <person name="Skarshewski A."/>
            <person name="Chaumeil P.A."/>
            <person name="Hugenholtz P."/>
        </authorList>
    </citation>
    <scope>NUCLEOTIDE SEQUENCE [LARGE SCALE GENOMIC DNA]</scope>
    <source>
        <strain evidence="4">UBA7921</strain>
    </source>
</reference>
<keyword evidence="3" id="KW-0411">Iron-sulfur</keyword>
<dbReference type="Gene3D" id="3.40.30.10">
    <property type="entry name" value="Glutaredoxin"/>
    <property type="match status" value="1"/>
</dbReference>
<dbReference type="InterPro" id="IPR036249">
    <property type="entry name" value="Thioredoxin-like_sf"/>
</dbReference>
<evidence type="ECO:0000256" key="1">
    <source>
        <dbReference type="ARBA" id="ARBA00022723"/>
    </source>
</evidence>
<dbReference type="Proteomes" id="UP000262454">
    <property type="component" value="Unassembled WGS sequence"/>
</dbReference>
<dbReference type="GO" id="GO:0046872">
    <property type="term" value="F:metal ion binding"/>
    <property type="evidence" value="ECO:0007669"/>
    <property type="project" value="UniProtKB-KW"/>
</dbReference>
<keyword evidence="2" id="KW-0408">Iron</keyword>
<evidence type="ECO:0000313" key="5">
    <source>
        <dbReference type="Proteomes" id="UP000262454"/>
    </source>
</evidence>
<accession>A0A348MLG6</accession>
<evidence type="ECO:0000256" key="3">
    <source>
        <dbReference type="ARBA" id="ARBA00023014"/>
    </source>
</evidence>
<dbReference type="GO" id="GO:0051536">
    <property type="term" value="F:iron-sulfur cluster binding"/>
    <property type="evidence" value="ECO:0007669"/>
    <property type="project" value="UniProtKB-KW"/>
</dbReference>
<name>A0A348MLG6_UNCW3</name>
<dbReference type="PANTHER" id="PTHR43578:SF3">
    <property type="entry name" value="NADH-QUINONE OXIDOREDUCTASE SUBUNIT F"/>
    <property type="match status" value="1"/>
</dbReference>
<proteinExistence type="predicted"/>
<evidence type="ECO:0000256" key="2">
    <source>
        <dbReference type="ARBA" id="ARBA00023004"/>
    </source>
</evidence>